<accession>A0AAV0X773</accession>
<sequence>MAAPVYILSGHLARHPEKRQGRRTLPDKSNEVSKIPNPIVKDKIFASGALSAVEAFWSLCHENISWIVLEEESCGNY</sequence>
<dbReference type="AlphaFoldDB" id="A0AAV0X773"/>
<reference evidence="1 2" key="1">
    <citation type="submission" date="2023-01" db="EMBL/GenBank/DDBJ databases">
        <authorList>
            <person name="Whitehead M."/>
        </authorList>
    </citation>
    <scope>NUCLEOTIDE SEQUENCE [LARGE SCALE GENOMIC DNA]</scope>
</reference>
<evidence type="ECO:0000313" key="2">
    <source>
        <dbReference type="Proteomes" id="UP001160148"/>
    </source>
</evidence>
<organism evidence="1 2">
    <name type="scientific">Macrosiphum euphorbiae</name>
    <name type="common">potato aphid</name>
    <dbReference type="NCBI Taxonomy" id="13131"/>
    <lineage>
        <taxon>Eukaryota</taxon>
        <taxon>Metazoa</taxon>
        <taxon>Ecdysozoa</taxon>
        <taxon>Arthropoda</taxon>
        <taxon>Hexapoda</taxon>
        <taxon>Insecta</taxon>
        <taxon>Pterygota</taxon>
        <taxon>Neoptera</taxon>
        <taxon>Paraneoptera</taxon>
        <taxon>Hemiptera</taxon>
        <taxon>Sternorrhyncha</taxon>
        <taxon>Aphidomorpha</taxon>
        <taxon>Aphidoidea</taxon>
        <taxon>Aphididae</taxon>
        <taxon>Macrosiphini</taxon>
        <taxon>Macrosiphum</taxon>
    </lineage>
</organism>
<comment type="caution">
    <text evidence="1">The sequence shown here is derived from an EMBL/GenBank/DDBJ whole genome shotgun (WGS) entry which is preliminary data.</text>
</comment>
<dbReference type="Proteomes" id="UP001160148">
    <property type="component" value="Unassembled WGS sequence"/>
</dbReference>
<evidence type="ECO:0000313" key="1">
    <source>
        <dbReference type="EMBL" id="CAI6363858.1"/>
    </source>
</evidence>
<name>A0AAV0X773_9HEMI</name>
<protein>
    <submittedName>
        <fullName evidence="1">Uncharacterized protein</fullName>
    </submittedName>
</protein>
<keyword evidence="2" id="KW-1185">Reference proteome</keyword>
<gene>
    <name evidence="1" type="ORF">MEUPH1_LOCUS18749</name>
</gene>
<proteinExistence type="predicted"/>
<dbReference type="EMBL" id="CARXXK010000003">
    <property type="protein sequence ID" value="CAI6363858.1"/>
    <property type="molecule type" value="Genomic_DNA"/>
</dbReference>